<evidence type="ECO:0000313" key="2">
    <source>
        <dbReference type="EMBL" id="EFX90144.1"/>
    </source>
</evidence>
<keyword evidence="1" id="KW-0175">Coiled coil</keyword>
<dbReference type="EMBL" id="GL732523">
    <property type="protein sequence ID" value="EFX90144.1"/>
    <property type="molecule type" value="Genomic_DNA"/>
</dbReference>
<protein>
    <submittedName>
        <fullName evidence="2">Uncharacterized protein</fullName>
    </submittedName>
</protein>
<evidence type="ECO:0000256" key="1">
    <source>
        <dbReference type="SAM" id="Coils"/>
    </source>
</evidence>
<dbReference type="OrthoDB" id="6347749at2759"/>
<dbReference type="HOGENOM" id="CLU_1688509_0_0_1"/>
<organism evidence="2 3">
    <name type="scientific">Daphnia pulex</name>
    <name type="common">Water flea</name>
    <dbReference type="NCBI Taxonomy" id="6669"/>
    <lineage>
        <taxon>Eukaryota</taxon>
        <taxon>Metazoa</taxon>
        <taxon>Ecdysozoa</taxon>
        <taxon>Arthropoda</taxon>
        <taxon>Crustacea</taxon>
        <taxon>Branchiopoda</taxon>
        <taxon>Diplostraca</taxon>
        <taxon>Cladocera</taxon>
        <taxon>Anomopoda</taxon>
        <taxon>Daphniidae</taxon>
        <taxon>Daphnia</taxon>
    </lineage>
</organism>
<sequence>MNCCNGMALKKDIKEKSSDFKQDLEGKFNQTVEKAAETKTFLMNAVVFSINKTADVLLATKQHFKETKDSLKNKMSGSVSKTAQKLEELKEEIHGHKRAKTATSQAGQIVFVSRDFLVAPVFPINEVPTIPFEPSATPTKSVPFDISNPVLSSASS</sequence>
<gene>
    <name evidence="2" type="ORF">DAPPUDRAFT_309990</name>
</gene>
<dbReference type="Proteomes" id="UP000000305">
    <property type="component" value="Unassembled WGS sequence"/>
</dbReference>
<dbReference type="InParanoid" id="E9FRC8"/>
<feature type="coiled-coil region" evidence="1">
    <location>
        <begin position="72"/>
        <end position="106"/>
    </location>
</feature>
<dbReference type="KEGG" id="dpx:DAPPUDRAFT_309990"/>
<name>E9FRC8_DAPPU</name>
<keyword evidence="3" id="KW-1185">Reference proteome</keyword>
<dbReference type="AlphaFoldDB" id="E9FRC8"/>
<reference evidence="2 3" key="1">
    <citation type="journal article" date="2011" name="Science">
        <title>The ecoresponsive genome of Daphnia pulex.</title>
        <authorList>
            <person name="Colbourne J.K."/>
            <person name="Pfrender M.E."/>
            <person name="Gilbert D."/>
            <person name="Thomas W.K."/>
            <person name="Tucker A."/>
            <person name="Oakley T.H."/>
            <person name="Tokishita S."/>
            <person name="Aerts A."/>
            <person name="Arnold G.J."/>
            <person name="Basu M.K."/>
            <person name="Bauer D.J."/>
            <person name="Caceres C.E."/>
            <person name="Carmel L."/>
            <person name="Casola C."/>
            <person name="Choi J.H."/>
            <person name="Detter J.C."/>
            <person name="Dong Q."/>
            <person name="Dusheyko S."/>
            <person name="Eads B.D."/>
            <person name="Frohlich T."/>
            <person name="Geiler-Samerotte K.A."/>
            <person name="Gerlach D."/>
            <person name="Hatcher P."/>
            <person name="Jogdeo S."/>
            <person name="Krijgsveld J."/>
            <person name="Kriventseva E.V."/>
            <person name="Kultz D."/>
            <person name="Laforsch C."/>
            <person name="Lindquist E."/>
            <person name="Lopez J."/>
            <person name="Manak J.R."/>
            <person name="Muller J."/>
            <person name="Pangilinan J."/>
            <person name="Patwardhan R.P."/>
            <person name="Pitluck S."/>
            <person name="Pritham E.J."/>
            <person name="Rechtsteiner A."/>
            <person name="Rho M."/>
            <person name="Rogozin I.B."/>
            <person name="Sakarya O."/>
            <person name="Salamov A."/>
            <person name="Schaack S."/>
            <person name="Shapiro H."/>
            <person name="Shiga Y."/>
            <person name="Skalitzky C."/>
            <person name="Smith Z."/>
            <person name="Souvorov A."/>
            <person name="Sung W."/>
            <person name="Tang Z."/>
            <person name="Tsuchiya D."/>
            <person name="Tu H."/>
            <person name="Vos H."/>
            <person name="Wang M."/>
            <person name="Wolf Y.I."/>
            <person name="Yamagata H."/>
            <person name="Yamada T."/>
            <person name="Ye Y."/>
            <person name="Shaw J.R."/>
            <person name="Andrews J."/>
            <person name="Crease T.J."/>
            <person name="Tang H."/>
            <person name="Lucas S.M."/>
            <person name="Robertson H.M."/>
            <person name="Bork P."/>
            <person name="Koonin E.V."/>
            <person name="Zdobnov E.M."/>
            <person name="Grigoriev I.V."/>
            <person name="Lynch M."/>
            <person name="Boore J.L."/>
        </authorList>
    </citation>
    <scope>NUCLEOTIDE SEQUENCE [LARGE SCALE GENOMIC DNA]</scope>
</reference>
<evidence type="ECO:0000313" key="3">
    <source>
        <dbReference type="Proteomes" id="UP000000305"/>
    </source>
</evidence>
<accession>E9FRC8</accession>
<proteinExistence type="predicted"/>